<evidence type="ECO:0000259" key="7">
    <source>
        <dbReference type="PROSITE" id="PS51918"/>
    </source>
</evidence>
<dbReference type="PANTHER" id="PTHR43273">
    <property type="entry name" value="ANAEROBIC SULFATASE-MATURATING ENZYME HOMOLOG ASLB-RELATED"/>
    <property type="match status" value="1"/>
</dbReference>
<comment type="cofactor">
    <cofactor evidence="1">
        <name>[4Fe-4S] cluster</name>
        <dbReference type="ChEBI" id="CHEBI:49883"/>
    </cofactor>
</comment>
<dbReference type="Proteomes" id="UP000501982">
    <property type="component" value="Chromosome"/>
</dbReference>
<gene>
    <name evidence="8" type="primary">ydeM</name>
    <name evidence="8" type="ORF">ERS852560_02832</name>
    <name evidence="10" type="ORF">GKD54_16375</name>
    <name evidence="9" type="ORF">GKD58_15480</name>
    <name evidence="11" type="ORF">HHO38_15805</name>
</gene>
<dbReference type="Proteomes" id="UP000450599">
    <property type="component" value="Unassembled WGS sequence"/>
</dbReference>
<protein>
    <submittedName>
        <fullName evidence="8">Anaerobic sulfatase-maturating enzyme homolog YdeM</fullName>
    </submittedName>
    <submittedName>
        <fullName evidence="9">Radical SAM peptide maturase</fullName>
    </submittedName>
</protein>
<evidence type="ECO:0000313" key="8">
    <source>
        <dbReference type="EMBL" id="CUQ42979.1"/>
    </source>
</evidence>
<dbReference type="SFLD" id="SFLDG01384">
    <property type="entry name" value="thioether_bond_formation_requi"/>
    <property type="match status" value="1"/>
</dbReference>
<dbReference type="InterPro" id="IPR007197">
    <property type="entry name" value="rSAM"/>
</dbReference>
<accession>A0A174WIM7</accession>
<evidence type="ECO:0000256" key="6">
    <source>
        <dbReference type="ARBA" id="ARBA00023601"/>
    </source>
</evidence>
<dbReference type="RefSeq" id="WP_057328959.1">
    <property type="nucleotide sequence ID" value="NZ_BAABYH010000001.1"/>
</dbReference>
<dbReference type="SUPFAM" id="SSF102114">
    <property type="entry name" value="Radical SAM enzymes"/>
    <property type="match status" value="1"/>
</dbReference>
<dbReference type="AlphaFoldDB" id="A0A174WIM7"/>
<name>A0A174WIM7_PARDI</name>
<evidence type="ECO:0000256" key="4">
    <source>
        <dbReference type="ARBA" id="ARBA00023004"/>
    </source>
</evidence>
<sequence>MFKTLIHTSENDNLYIYNHQSKLSILVHPDFRKAYEGSADADPYYIKKYEYLKKHNFFSTVDPVNFGKIDESVIKNNIAQVPQIVFETTDFCNLNCSYCVFGDFYEEFDVRNQKMINIDHAIILLKYIFELKHKSKKNQLYISFHGGEPLFNGDFIKQIVDVVNQLKSGKEIEIVYTMTTNATLLHKYLHFLVENNFQLLISLDGNKSNHSYRIFRKSKENSFEKVIVNIDNLQNKYPKYFTDNVNFNAVLHDRNSVNDIYEFIYSRYHKIPRISELAPNDVNPSKKEFFNEIFHSYRRSESEYIKDDSNLLPHEELLQYKELTSFLKNYSINYYISNITDLLSKEKKYLPTSTCLPFWKKLMLTTSSKLALCEKVNYHKLTVGEVNESVKIDIPKITQLYNFYYDHVKEKCQHCYINKSCDVCLFLMKNNNLDKLDTEEFVCDSFHDLNTFVQKLHRIFSFLEKHPEDNSSIIENIVII</sequence>
<evidence type="ECO:0000313" key="9">
    <source>
        <dbReference type="EMBL" id="MRY85643.1"/>
    </source>
</evidence>
<evidence type="ECO:0000256" key="1">
    <source>
        <dbReference type="ARBA" id="ARBA00001966"/>
    </source>
</evidence>
<dbReference type="InterPro" id="IPR026407">
    <property type="entry name" value="SAM_GG-Bacter"/>
</dbReference>
<dbReference type="Gene3D" id="3.20.20.70">
    <property type="entry name" value="Aldolase class I"/>
    <property type="match status" value="1"/>
</dbReference>
<evidence type="ECO:0000256" key="2">
    <source>
        <dbReference type="ARBA" id="ARBA00022691"/>
    </source>
</evidence>
<dbReference type="PANTHER" id="PTHR43273:SF3">
    <property type="entry name" value="ANAEROBIC SULFATASE-MATURATING ENZYME HOMOLOG ASLB-RELATED"/>
    <property type="match status" value="1"/>
</dbReference>
<reference evidence="8 12" key="1">
    <citation type="submission" date="2015-09" db="EMBL/GenBank/DDBJ databases">
        <authorList>
            <consortium name="Pathogen Informatics"/>
        </authorList>
    </citation>
    <scope>NUCLEOTIDE SEQUENCE [LARGE SCALE GENOMIC DNA]</scope>
    <source>
        <strain evidence="8 12">2789STDY5834948</strain>
    </source>
</reference>
<comment type="similarity">
    <text evidence="6">Belongs to the radical SAM superfamily. Anaerobic sulfatase-maturating enzyme family.</text>
</comment>
<organism evidence="8 12">
    <name type="scientific">Parabacteroides distasonis</name>
    <dbReference type="NCBI Taxonomy" id="823"/>
    <lineage>
        <taxon>Bacteria</taxon>
        <taxon>Pseudomonadati</taxon>
        <taxon>Bacteroidota</taxon>
        <taxon>Bacteroidia</taxon>
        <taxon>Bacteroidales</taxon>
        <taxon>Tannerellaceae</taxon>
        <taxon>Parabacteroides</taxon>
    </lineage>
</organism>
<dbReference type="Pfam" id="PF04055">
    <property type="entry name" value="Radical_SAM"/>
    <property type="match status" value="1"/>
</dbReference>
<dbReference type="GO" id="GO:0051536">
    <property type="term" value="F:iron-sulfur cluster binding"/>
    <property type="evidence" value="ECO:0007669"/>
    <property type="project" value="UniProtKB-KW"/>
</dbReference>
<evidence type="ECO:0000313" key="13">
    <source>
        <dbReference type="Proteomes" id="UP000450599"/>
    </source>
</evidence>
<dbReference type="EMBL" id="CP051672">
    <property type="protein sequence ID" value="QJE29670.1"/>
    <property type="molecule type" value="Genomic_DNA"/>
</dbReference>
<dbReference type="SFLD" id="SFLDG01067">
    <property type="entry name" value="SPASM/twitch_domain_containing"/>
    <property type="match status" value="1"/>
</dbReference>
<keyword evidence="3" id="KW-0479">Metal-binding</keyword>
<dbReference type="SFLD" id="SFLDG01386">
    <property type="entry name" value="main_SPASM_domain-containing"/>
    <property type="match status" value="1"/>
</dbReference>
<evidence type="ECO:0000313" key="10">
    <source>
        <dbReference type="EMBL" id="MRZ07756.1"/>
    </source>
</evidence>
<dbReference type="InterPro" id="IPR058240">
    <property type="entry name" value="rSAM_sf"/>
</dbReference>
<keyword evidence="4" id="KW-0408">Iron</keyword>
<dbReference type="GO" id="GO:0016491">
    <property type="term" value="F:oxidoreductase activity"/>
    <property type="evidence" value="ECO:0007669"/>
    <property type="project" value="InterPro"/>
</dbReference>
<keyword evidence="2" id="KW-0949">S-adenosyl-L-methionine</keyword>
<reference evidence="13 14" key="2">
    <citation type="journal article" date="2019" name="Nat. Med.">
        <title>A library of human gut bacterial isolates paired with longitudinal multiomics data enables mechanistic microbiome research.</title>
        <authorList>
            <person name="Poyet M."/>
            <person name="Groussin M."/>
            <person name="Gibbons S.M."/>
            <person name="Avila-Pacheco J."/>
            <person name="Jiang X."/>
            <person name="Kearney S.M."/>
            <person name="Perrotta A.R."/>
            <person name="Berdy B."/>
            <person name="Zhao S."/>
            <person name="Lieberman T.D."/>
            <person name="Swanson P.K."/>
            <person name="Smith M."/>
            <person name="Roesemann S."/>
            <person name="Alexander J.E."/>
            <person name="Rich S.A."/>
            <person name="Livny J."/>
            <person name="Vlamakis H."/>
            <person name="Clish C."/>
            <person name="Bullock K."/>
            <person name="Deik A."/>
            <person name="Scott J."/>
            <person name="Pierce K.A."/>
            <person name="Xavier R.J."/>
            <person name="Alm E.J."/>
        </authorList>
    </citation>
    <scope>NUCLEOTIDE SEQUENCE [LARGE SCALE GENOMIC DNA]</scope>
    <source>
        <strain evidence="10 14">BIOML-A10</strain>
        <strain evidence="9 13">BIOML-A11</strain>
    </source>
</reference>
<dbReference type="InterPro" id="IPR013785">
    <property type="entry name" value="Aldolase_TIM"/>
</dbReference>
<keyword evidence="5" id="KW-0411">Iron-sulfur</keyword>
<dbReference type="CDD" id="cd01335">
    <property type="entry name" value="Radical_SAM"/>
    <property type="match status" value="1"/>
</dbReference>
<dbReference type="GO" id="GO:0046872">
    <property type="term" value="F:metal ion binding"/>
    <property type="evidence" value="ECO:0007669"/>
    <property type="project" value="UniProtKB-KW"/>
</dbReference>
<dbReference type="EMBL" id="CZBM01000012">
    <property type="protein sequence ID" value="CUQ42979.1"/>
    <property type="molecule type" value="Genomic_DNA"/>
</dbReference>
<evidence type="ECO:0000313" key="12">
    <source>
        <dbReference type="Proteomes" id="UP000095332"/>
    </source>
</evidence>
<evidence type="ECO:0000256" key="3">
    <source>
        <dbReference type="ARBA" id="ARBA00022723"/>
    </source>
</evidence>
<evidence type="ECO:0000313" key="11">
    <source>
        <dbReference type="EMBL" id="QJE29670.1"/>
    </source>
</evidence>
<dbReference type="EMBL" id="WKMW01000016">
    <property type="protein sequence ID" value="MRY85643.1"/>
    <property type="molecule type" value="Genomic_DNA"/>
</dbReference>
<dbReference type="Proteomes" id="UP000095332">
    <property type="component" value="Unassembled WGS sequence"/>
</dbReference>
<evidence type="ECO:0000256" key="5">
    <source>
        <dbReference type="ARBA" id="ARBA00023014"/>
    </source>
</evidence>
<feature type="domain" description="Radical SAM core" evidence="7">
    <location>
        <begin position="78"/>
        <end position="327"/>
    </location>
</feature>
<dbReference type="EMBL" id="WKMX01000016">
    <property type="protein sequence ID" value="MRZ07756.1"/>
    <property type="molecule type" value="Genomic_DNA"/>
</dbReference>
<proteinExistence type="inferred from homology"/>
<reference evidence="11 15" key="3">
    <citation type="submission" date="2020-04" db="EMBL/GenBank/DDBJ databases">
        <title>Complete Genomes and Methylome analysis of CBBP consortium that reverse antibiotic-induced susceptibility to vancomycin-resistant Enterococcus faecium infection.</title>
        <authorList>
            <person name="Fomenkov A."/>
            <person name="Zhang Z."/>
            <person name="Pamer E."/>
            <person name="Roberts R.J."/>
        </authorList>
    </citation>
    <scope>NUCLEOTIDE SEQUENCE [LARGE SCALE GENOMIC DNA]</scope>
    <source>
        <strain evidence="15">CBBP</strain>
        <strain evidence="11">CBBP-1</strain>
    </source>
</reference>
<dbReference type="Proteomes" id="UP000471216">
    <property type="component" value="Unassembled WGS sequence"/>
</dbReference>
<dbReference type="PROSITE" id="PS51918">
    <property type="entry name" value="RADICAL_SAM"/>
    <property type="match status" value="1"/>
</dbReference>
<dbReference type="NCBIfam" id="TIGR04148">
    <property type="entry name" value="GG_samocin_CFB"/>
    <property type="match status" value="1"/>
</dbReference>
<dbReference type="SFLD" id="SFLDS00029">
    <property type="entry name" value="Radical_SAM"/>
    <property type="match status" value="1"/>
</dbReference>
<evidence type="ECO:0000313" key="14">
    <source>
        <dbReference type="Proteomes" id="UP000471216"/>
    </source>
</evidence>
<dbReference type="InterPro" id="IPR023867">
    <property type="entry name" value="Sulphatase_maturase_rSAM"/>
</dbReference>
<evidence type="ECO:0000313" key="15">
    <source>
        <dbReference type="Proteomes" id="UP000501982"/>
    </source>
</evidence>